<sequence length="155" mass="16569">MEGVQDANDGSRPGSPLSGNVSFFSDPEAPSTEGNSEVTPASSISQHKVTLGPEKITAGKAPDSAEQEAEIPENAEKDEERKPTDKDDEKEAKNDPPANECDGDNNSDSDSSSDEQSGNAQDLPNLEWRSNVNSLTLFNAFKNTVKPGYKQRLGS</sequence>
<feature type="compositionally biased region" description="Acidic residues" evidence="1">
    <location>
        <begin position="101"/>
        <end position="113"/>
    </location>
</feature>
<accession>A0A6A6RNC1</accession>
<evidence type="ECO:0000313" key="3">
    <source>
        <dbReference type="Proteomes" id="UP000799753"/>
    </source>
</evidence>
<reference evidence="2" key="1">
    <citation type="journal article" date="2020" name="Stud. Mycol.">
        <title>101 Dothideomycetes genomes: a test case for predicting lifestyles and emergence of pathogens.</title>
        <authorList>
            <person name="Haridas S."/>
            <person name="Albert R."/>
            <person name="Binder M."/>
            <person name="Bloem J."/>
            <person name="Labutti K."/>
            <person name="Salamov A."/>
            <person name="Andreopoulos B."/>
            <person name="Baker S."/>
            <person name="Barry K."/>
            <person name="Bills G."/>
            <person name="Bluhm B."/>
            <person name="Cannon C."/>
            <person name="Castanera R."/>
            <person name="Culley D."/>
            <person name="Daum C."/>
            <person name="Ezra D."/>
            <person name="Gonzalez J."/>
            <person name="Henrissat B."/>
            <person name="Kuo A."/>
            <person name="Liang C."/>
            <person name="Lipzen A."/>
            <person name="Lutzoni F."/>
            <person name="Magnuson J."/>
            <person name="Mondo S."/>
            <person name="Nolan M."/>
            <person name="Ohm R."/>
            <person name="Pangilinan J."/>
            <person name="Park H.-J."/>
            <person name="Ramirez L."/>
            <person name="Alfaro M."/>
            <person name="Sun H."/>
            <person name="Tritt A."/>
            <person name="Yoshinaga Y."/>
            <person name="Zwiers L.-H."/>
            <person name="Turgeon B."/>
            <person name="Goodwin S."/>
            <person name="Spatafora J."/>
            <person name="Crous P."/>
            <person name="Grigoriev I."/>
        </authorList>
    </citation>
    <scope>NUCLEOTIDE SEQUENCE</scope>
    <source>
        <strain evidence="2">CBS 473.64</strain>
    </source>
</reference>
<feature type="region of interest" description="Disordered" evidence="1">
    <location>
        <begin position="1"/>
        <end position="127"/>
    </location>
</feature>
<dbReference type="Proteomes" id="UP000799753">
    <property type="component" value="Unassembled WGS sequence"/>
</dbReference>
<dbReference type="EMBL" id="MU006805">
    <property type="protein sequence ID" value="KAF2635658.1"/>
    <property type="molecule type" value="Genomic_DNA"/>
</dbReference>
<protein>
    <submittedName>
        <fullName evidence="2">Uncharacterized protein</fullName>
    </submittedName>
</protein>
<name>A0A6A6RNC1_9PLEO</name>
<gene>
    <name evidence="2" type="ORF">P280DRAFT_522992</name>
</gene>
<keyword evidence="3" id="KW-1185">Reference proteome</keyword>
<evidence type="ECO:0000256" key="1">
    <source>
        <dbReference type="SAM" id="MobiDB-lite"/>
    </source>
</evidence>
<dbReference type="AlphaFoldDB" id="A0A6A6RNC1"/>
<evidence type="ECO:0000313" key="2">
    <source>
        <dbReference type="EMBL" id="KAF2635658.1"/>
    </source>
</evidence>
<feature type="compositionally biased region" description="Basic and acidic residues" evidence="1">
    <location>
        <begin position="74"/>
        <end position="94"/>
    </location>
</feature>
<feature type="compositionally biased region" description="Polar residues" evidence="1">
    <location>
        <begin position="32"/>
        <end position="48"/>
    </location>
</feature>
<organism evidence="2 3">
    <name type="scientific">Massarina eburnea CBS 473.64</name>
    <dbReference type="NCBI Taxonomy" id="1395130"/>
    <lineage>
        <taxon>Eukaryota</taxon>
        <taxon>Fungi</taxon>
        <taxon>Dikarya</taxon>
        <taxon>Ascomycota</taxon>
        <taxon>Pezizomycotina</taxon>
        <taxon>Dothideomycetes</taxon>
        <taxon>Pleosporomycetidae</taxon>
        <taxon>Pleosporales</taxon>
        <taxon>Massarineae</taxon>
        <taxon>Massarinaceae</taxon>
        <taxon>Massarina</taxon>
    </lineage>
</organism>
<feature type="compositionally biased region" description="Polar residues" evidence="1">
    <location>
        <begin position="115"/>
        <end position="127"/>
    </location>
</feature>
<proteinExistence type="predicted"/>